<dbReference type="InterPro" id="IPR021245">
    <property type="entry name" value="DUF2790"/>
</dbReference>
<reference evidence="2 3" key="1">
    <citation type="submission" date="2014-07" db="EMBL/GenBank/DDBJ databases">
        <title>Draft Genome Sequences of Environmental Pseudomonas syringae strains.</title>
        <authorList>
            <person name="Baltrus D.A."/>
            <person name="Berge O."/>
            <person name="Morris C."/>
        </authorList>
    </citation>
    <scope>NUCLEOTIDE SEQUENCE [LARGE SCALE GENOMIC DNA]</scope>
    <source>
        <strain evidence="2 3">CEB003</strain>
    </source>
</reference>
<dbReference type="Proteomes" id="UP000028643">
    <property type="component" value="Unassembled WGS sequence"/>
</dbReference>
<dbReference type="EMBL" id="JPQT01000021">
    <property type="protein sequence ID" value="KFE55952.1"/>
    <property type="molecule type" value="Genomic_DNA"/>
</dbReference>
<organism evidence="2 3">
    <name type="scientific">Pseudomonas syringae</name>
    <dbReference type="NCBI Taxonomy" id="317"/>
    <lineage>
        <taxon>Bacteria</taxon>
        <taxon>Pseudomonadati</taxon>
        <taxon>Pseudomonadota</taxon>
        <taxon>Gammaproteobacteria</taxon>
        <taxon>Pseudomonadales</taxon>
        <taxon>Pseudomonadaceae</taxon>
        <taxon>Pseudomonas</taxon>
    </lineage>
</organism>
<protein>
    <recommendedName>
        <fullName evidence="4">DUF2790 domain-containing protein</fullName>
    </recommendedName>
</protein>
<evidence type="ECO:0000256" key="1">
    <source>
        <dbReference type="SAM" id="SignalP"/>
    </source>
</evidence>
<evidence type="ECO:0008006" key="4">
    <source>
        <dbReference type="Google" id="ProtNLM"/>
    </source>
</evidence>
<name>A0A085VKI9_PSESX</name>
<dbReference type="PATRIC" id="fig|317.174.peg.291"/>
<accession>A0A085VKI9</accession>
<dbReference type="AlphaFoldDB" id="A0A085VKI9"/>
<evidence type="ECO:0000313" key="2">
    <source>
        <dbReference type="EMBL" id="KFE55952.1"/>
    </source>
</evidence>
<comment type="caution">
    <text evidence="2">The sequence shown here is derived from an EMBL/GenBank/DDBJ whole genome shotgun (WGS) entry which is preliminary data.</text>
</comment>
<proteinExistence type="predicted"/>
<dbReference type="RefSeq" id="WP_020290290.1">
    <property type="nucleotide sequence ID" value="NZ_JPQT01000021.1"/>
</dbReference>
<dbReference type="Pfam" id="PF10976">
    <property type="entry name" value="DUF2790"/>
    <property type="match status" value="1"/>
</dbReference>
<gene>
    <name evidence="2" type="ORF">IV02_01415</name>
</gene>
<sequence length="88" mass="9690">MKTPLFAALMLVSAFASANDDITNVAAAEVEQYTYSEPLDINKVISTTTAENVNPIRGTVESRMVYTDHKGVIHNLEYTTEAYSDQDS</sequence>
<feature type="chain" id="PRO_5001799129" description="DUF2790 domain-containing protein" evidence="1">
    <location>
        <begin position="19"/>
        <end position="88"/>
    </location>
</feature>
<keyword evidence="1" id="KW-0732">Signal</keyword>
<evidence type="ECO:0000313" key="3">
    <source>
        <dbReference type="Proteomes" id="UP000028643"/>
    </source>
</evidence>
<feature type="signal peptide" evidence="1">
    <location>
        <begin position="1"/>
        <end position="18"/>
    </location>
</feature>
<dbReference type="Gene3D" id="2.30.140.50">
    <property type="entry name" value="Protein of unknown function DUF2790"/>
    <property type="match status" value="1"/>
</dbReference>